<evidence type="ECO:0000313" key="3">
    <source>
        <dbReference type="Proteomes" id="UP000245119"/>
    </source>
</evidence>
<organism evidence="2 3">
    <name type="scientific">Pomacea canaliculata</name>
    <name type="common">Golden apple snail</name>
    <dbReference type="NCBI Taxonomy" id="400727"/>
    <lineage>
        <taxon>Eukaryota</taxon>
        <taxon>Metazoa</taxon>
        <taxon>Spiralia</taxon>
        <taxon>Lophotrochozoa</taxon>
        <taxon>Mollusca</taxon>
        <taxon>Gastropoda</taxon>
        <taxon>Caenogastropoda</taxon>
        <taxon>Architaenioglossa</taxon>
        <taxon>Ampullarioidea</taxon>
        <taxon>Ampullariidae</taxon>
        <taxon>Pomacea</taxon>
    </lineage>
</organism>
<dbReference type="EMBL" id="PZQS01000006">
    <property type="protein sequence ID" value="PVD28275.1"/>
    <property type="molecule type" value="Genomic_DNA"/>
</dbReference>
<dbReference type="AlphaFoldDB" id="A0A2T7P4C3"/>
<keyword evidence="3" id="KW-1185">Reference proteome</keyword>
<protein>
    <submittedName>
        <fullName evidence="2">Uncharacterized protein</fullName>
    </submittedName>
</protein>
<reference evidence="2 3" key="1">
    <citation type="submission" date="2018-04" db="EMBL/GenBank/DDBJ databases">
        <title>The genome of golden apple snail Pomacea canaliculata provides insight into stress tolerance and invasive adaptation.</title>
        <authorList>
            <person name="Liu C."/>
            <person name="Liu B."/>
            <person name="Ren Y."/>
            <person name="Zhang Y."/>
            <person name="Wang H."/>
            <person name="Li S."/>
            <person name="Jiang F."/>
            <person name="Yin L."/>
            <person name="Zhang G."/>
            <person name="Qian W."/>
            <person name="Fan W."/>
        </authorList>
    </citation>
    <scope>NUCLEOTIDE SEQUENCE [LARGE SCALE GENOMIC DNA]</scope>
    <source>
        <strain evidence="2">SZHN2017</strain>
        <tissue evidence="2">Muscle</tissue>
    </source>
</reference>
<dbReference type="Proteomes" id="UP000245119">
    <property type="component" value="Linkage Group LG6"/>
</dbReference>
<feature type="compositionally biased region" description="Basic and acidic residues" evidence="1">
    <location>
        <begin position="134"/>
        <end position="145"/>
    </location>
</feature>
<proteinExistence type="predicted"/>
<feature type="region of interest" description="Disordered" evidence="1">
    <location>
        <begin position="114"/>
        <end position="145"/>
    </location>
</feature>
<gene>
    <name evidence="2" type="ORF">C0Q70_10862</name>
</gene>
<sequence length="145" mass="16368">MPCRHFYRKRSDWSYGPVNRSFWRGAESGEVCTLTGRDDEPTLPAAEHDSHVGLFTRGIRLGQQVLCSAATKWRTEVERITEKASSLQPGEGALLQLTPFCLVLVLSSAIPEQRKKRKKKSSSSHSNLQASRRPPNERLRVCCED</sequence>
<evidence type="ECO:0000256" key="1">
    <source>
        <dbReference type="SAM" id="MobiDB-lite"/>
    </source>
</evidence>
<name>A0A2T7P4C3_POMCA</name>
<comment type="caution">
    <text evidence="2">The sequence shown here is derived from an EMBL/GenBank/DDBJ whole genome shotgun (WGS) entry which is preliminary data.</text>
</comment>
<accession>A0A2T7P4C3</accession>
<evidence type="ECO:0000313" key="2">
    <source>
        <dbReference type="EMBL" id="PVD28275.1"/>
    </source>
</evidence>